<dbReference type="AlphaFoldDB" id="A0A2N9M0J3"/>
<organism evidence="2 3">
    <name type="scientific">Candidatus Sulfuritelmatomonas gaucii</name>
    <dbReference type="NCBI Taxonomy" id="2043161"/>
    <lineage>
        <taxon>Bacteria</taxon>
        <taxon>Pseudomonadati</taxon>
        <taxon>Acidobacteriota</taxon>
        <taxon>Terriglobia</taxon>
        <taxon>Terriglobales</taxon>
        <taxon>Acidobacteriaceae</taxon>
        <taxon>Candidatus Sulfuritelmatomonas</taxon>
    </lineage>
</organism>
<dbReference type="InterPro" id="IPR025356">
    <property type="entry name" value="DUF4260"/>
</dbReference>
<accession>A0A2N9M0J3</accession>
<name>A0A2N9M0J3_9BACT</name>
<feature type="transmembrane region" description="Helical" evidence="1">
    <location>
        <begin position="86"/>
        <end position="108"/>
    </location>
</feature>
<evidence type="ECO:0000313" key="3">
    <source>
        <dbReference type="Proteomes" id="UP000239735"/>
    </source>
</evidence>
<reference evidence="3" key="1">
    <citation type="submission" date="2018-02" db="EMBL/GenBank/DDBJ databases">
        <authorList>
            <person name="Hausmann B."/>
        </authorList>
    </citation>
    <scope>NUCLEOTIDE SEQUENCE [LARGE SCALE GENOMIC DNA]</scope>
    <source>
        <strain evidence="3">Peat soil MAG SbA5</strain>
    </source>
</reference>
<evidence type="ECO:0000256" key="1">
    <source>
        <dbReference type="SAM" id="Phobius"/>
    </source>
</evidence>
<proteinExistence type="predicted"/>
<dbReference type="OrthoDB" id="9813911at2"/>
<evidence type="ECO:0000313" key="2">
    <source>
        <dbReference type="EMBL" id="SPE28992.1"/>
    </source>
</evidence>
<keyword evidence="1" id="KW-0472">Membrane</keyword>
<dbReference type="Pfam" id="PF14079">
    <property type="entry name" value="DUF4260"/>
    <property type="match status" value="1"/>
</dbReference>
<dbReference type="Proteomes" id="UP000239735">
    <property type="component" value="Unassembled WGS sequence"/>
</dbReference>
<keyword evidence="1" id="KW-0812">Transmembrane</keyword>
<dbReference type="EMBL" id="OKRB01000130">
    <property type="protein sequence ID" value="SPE28992.1"/>
    <property type="molecule type" value="Genomic_DNA"/>
</dbReference>
<keyword evidence="1" id="KW-1133">Transmembrane helix</keyword>
<evidence type="ECO:0008006" key="4">
    <source>
        <dbReference type="Google" id="ProtNLM"/>
    </source>
</evidence>
<feature type="transmembrane region" description="Helical" evidence="1">
    <location>
        <begin position="47"/>
        <end position="65"/>
    </location>
</feature>
<sequence>MTTASTLSEPMAVSPARSSPVQWLLRIEGLAMAAVSAVLYARTGASWWLFAALWLVPDLSMLGYLRDRPCRAARIYNAFHTYTVPMVLALAGLLVHAQIFVPVALVWMNHIGVDRLLGYGLKYADGFGFTHLGGLGAHKA</sequence>
<gene>
    <name evidence="2" type="ORF">SBA5_70082</name>
</gene>
<protein>
    <recommendedName>
        <fullName evidence="4">DUF4260 domain-containing protein</fullName>
    </recommendedName>
</protein>